<feature type="domain" description="AAA+ ATPase" evidence="4">
    <location>
        <begin position="100"/>
        <end position="235"/>
    </location>
</feature>
<name>A0A1H4E2E4_9GAMM</name>
<evidence type="ECO:0000256" key="3">
    <source>
        <dbReference type="ARBA" id="ARBA00022840"/>
    </source>
</evidence>
<dbReference type="Pfam" id="PF01695">
    <property type="entry name" value="IstB_IS21"/>
    <property type="match status" value="1"/>
</dbReference>
<dbReference type="NCBIfam" id="NF006616">
    <property type="entry name" value="PRK09183.1"/>
    <property type="match status" value="1"/>
</dbReference>
<dbReference type="InterPro" id="IPR028350">
    <property type="entry name" value="DNAC/IstB-like"/>
</dbReference>
<protein>
    <submittedName>
        <fullName evidence="5">DNA replication protein DnaC</fullName>
    </submittedName>
</protein>
<dbReference type="PIRSF" id="PIRSF003073">
    <property type="entry name" value="DNAC_TnpB_IstB"/>
    <property type="match status" value="1"/>
</dbReference>
<dbReference type="PANTHER" id="PTHR30050">
    <property type="entry name" value="CHROMOSOMAL REPLICATION INITIATOR PROTEIN DNAA"/>
    <property type="match status" value="1"/>
</dbReference>
<dbReference type="RefSeq" id="WP_093069013.1">
    <property type="nucleotide sequence ID" value="NZ_FNQP01000013.1"/>
</dbReference>
<evidence type="ECO:0000313" key="5">
    <source>
        <dbReference type="EMBL" id="SEA78562.1"/>
    </source>
</evidence>
<organism evidence="5 6">
    <name type="scientific">Thiothrix caldifontis</name>
    <dbReference type="NCBI Taxonomy" id="525918"/>
    <lineage>
        <taxon>Bacteria</taxon>
        <taxon>Pseudomonadati</taxon>
        <taxon>Pseudomonadota</taxon>
        <taxon>Gammaproteobacteria</taxon>
        <taxon>Thiotrichales</taxon>
        <taxon>Thiotrichaceae</taxon>
        <taxon>Thiothrix</taxon>
    </lineage>
</organism>
<dbReference type="InterPro" id="IPR003593">
    <property type="entry name" value="AAA+_ATPase"/>
</dbReference>
<dbReference type="EMBL" id="FNQP01000013">
    <property type="protein sequence ID" value="SEA78562.1"/>
    <property type="molecule type" value="Genomic_DNA"/>
</dbReference>
<dbReference type="Proteomes" id="UP000199397">
    <property type="component" value="Unassembled WGS sequence"/>
</dbReference>
<proteinExistence type="inferred from homology"/>
<dbReference type="FunFam" id="3.40.50.300:FF:000606">
    <property type="entry name" value="IS100 transposase orfB"/>
    <property type="match status" value="1"/>
</dbReference>
<evidence type="ECO:0000256" key="2">
    <source>
        <dbReference type="ARBA" id="ARBA00022741"/>
    </source>
</evidence>
<keyword evidence="3" id="KW-0067">ATP-binding</keyword>
<gene>
    <name evidence="5" type="ORF">SAMN05660964_02444</name>
</gene>
<reference evidence="5 6" key="1">
    <citation type="submission" date="2016-10" db="EMBL/GenBank/DDBJ databases">
        <authorList>
            <person name="de Groot N.N."/>
        </authorList>
    </citation>
    <scope>NUCLEOTIDE SEQUENCE [LARGE SCALE GENOMIC DNA]</scope>
    <source>
        <strain evidence="5 6">DSM 21228</strain>
    </source>
</reference>
<dbReference type="GO" id="GO:0006260">
    <property type="term" value="P:DNA replication"/>
    <property type="evidence" value="ECO:0007669"/>
    <property type="project" value="TreeGrafter"/>
</dbReference>
<dbReference type="PANTHER" id="PTHR30050:SF4">
    <property type="entry name" value="ATP-BINDING PROTEIN RV3427C IN INSERTION SEQUENCE-RELATED"/>
    <property type="match status" value="1"/>
</dbReference>
<dbReference type="OrthoDB" id="5617354at2"/>
<dbReference type="PRINTS" id="PR00300">
    <property type="entry name" value="CLPPROTEASEA"/>
</dbReference>
<keyword evidence="2" id="KW-0547">Nucleotide-binding</keyword>
<dbReference type="InterPro" id="IPR001270">
    <property type="entry name" value="ClpA/B"/>
</dbReference>
<dbReference type="SMART" id="SM00382">
    <property type="entry name" value="AAA"/>
    <property type="match status" value="1"/>
</dbReference>
<keyword evidence="6" id="KW-1185">Reference proteome</keyword>
<comment type="similarity">
    <text evidence="1">Belongs to the IS21/IS1162 putative ATP-binding protein family.</text>
</comment>
<dbReference type="InterPro" id="IPR002611">
    <property type="entry name" value="IstB_ATP-bd"/>
</dbReference>
<evidence type="ECO:0000313" key="6">
    <source>
        <dbReference type="Proteomes" id="UP000199397"/>
    </source>
</evidence>
<sequence>MSLQHERIQSLCQSLSLSAIPDQYHALAQQAVTEELSYSTYLEQLLQAEQDLRQRRTVQVLTKMAGFPALKTLEGYDFRFATGAPRKQVEQAATLAFVGRCENIVLLGPSGVGKTHLAIAIAYLAAQQRMKVRFTTAADLLLQLGNARAQGRYREAFNRLVIAPRVLVVDEIGYLPLGQEQANDFFQVVAKRYEKGSLILTSNLNFGQWGQAFANDTALTAAMLDRLLHHAQVIKIQGDSYRLKDKRKAGIFTAPETKVD</sequence>
<dbReference type="AlphaFoldDB" id="A0A1H4E2E4"/>
<accession>A0A1H4E2E4</accession>
<dbReference type="Gene3D" id="3.40.50.300">
    <property type="entry name" value="P-loop containing nucleotide triphosphate hydrolases"/>
    <property type="match status" value="1"/>
</dbReference>
<dbReference type="SUPFAM" id="SSF52540">
    <property type="entry name" value="P-loop containing nucleoside triphosphate hydrolases"/>
    <property type="match status" value="1"/>
</dbReference>
<dbReference type="InterPro" id="IPR027417">
    <property type="entry name" value="P-loop_NTPase"/>
</dbReference>
<evidence type="ECO:0000256" key="1">
    <source>
        <dbReference type="ARBA" id="ARBA00008059"/>
    </source>
</evidence>
<dbReference type="NCBIfam" id="NF038214">
    <property type="entry name" value="IS21_help_AAA"/>
    <property type="match status" value="1"/>
</dbReference>
<evidence type="ECO:0000259" key="4">
    <source>
        <dbReference type="SMART" id="SM00382"/>
    </source>
</evidence>
<dbReference type="STRING" id="525918.SAMN05660964_02444"/>
<dbReference type="InterPro" id="IPR047661">
    <property type="entry name" value="IstB"/>
</dbReference>
<dbReference type="GO" id="GO:0005524">
    <property type="term" value="F:ATP binding"/>
    <property type="evidence" value="ECO:0007669"/>
    <property type="project" value="UniProtKB-KW"/>
</dbReference>